<organism evidence="2">
    <name type="scientific">Nymphaea colorata</name>
    <name type="common">pocket water lily</name>
    <dbReference type="NCBI Taxonomy" id="210225"/>
    <lineage>
        <taxon>Eukaryota</taxon>
        <taxon>Viridiplantae</taxon>
        <taxon>Streptophyta</taxon>
        <taxon>Embryophyta</taxon>
        <taxon>Tracheophyta</taxon>
        <taxon>Spermatophyta</taxon>
        <taxon>Magnoliopsida</taxon>
        <taxon>Nymphaeales</taxon>
        <taxon>Nymphaeaceae</taxon>
        <taxon>Nymphaea</taxon>
    </lineage>
</organism>
<dbReference type="Gramene" id="NC10G0144980.1">
    <property type="protein sequence ID" value="NC10G0144980.1:cds"/>
    <property type="gene ID" value="NC10G0144980"/>
</dbReference>
<protein>
    <submittedName>
        <fullName evidence="2">Uncharacterized protein</fullName>
    </submittedName>
</protein>
<dbReference type="AlphaFoldDB" id="A0A5K0WUU4"/>
<proteinExistence type="predicted"/>
<accession>A0A5K0WUU4</accession>
<dbReference type="PANTHER" id="PTHR34198:SF1">
    <property type="entry name" value="OS01G0104300 PROTEIN"/>
    <property type="match status" value="1"/>
</dbReference>
<name>A0A5K0WUU4_9MAGN</name>
<evidence type="ECO:0000313" key="2">
    <source>
        <dbReference type="EMBL" id="VVV57057.1"/>
    </source>
</evidence>
<reference evidence="2" key="1">
    <citation type="submission" date="2019-09" db="EMBL/GenBank/DDBJ databases">
        <authorList>
            <person name="Zhang L."/>
        </authorList>
    </citation>
    <scope>NUCLEOTIDE SEQUENCE</scope>
</reference>
<evidence type="ECO:0000256" key="1">
    <source>
        <dbReference type="SAM" id="MobiDB-lite"/>
    </source>
</evidence>
<feature type="region of interest" description="Disordered" evidence="1">
    <location>
        <begin position="1"/>
        <end position="116"/>
    </location>
</feature>
<feature type="compositionally biased region" description="Basic and acidic residues" evidence="1">
    <location>
        <begin position="90"/>
        <end position="104"/>
    </location>
</feature>
<sequence length="149" mass="15914">MASLAPHHFLSPSSSAHSSPFASASRSQSAADGGPVVVAMAKRDVGEGAPTPDIMRGAMMDSDSKRPWWAPIFGIGRETTDPAPESSSKAGEKPDEAEKEERKPPGANRAGLTAEKARLLRKELRSTENWHDAMYHSAIASRLACPDHP</sequence>
<dbReference type="PANTHER" id="PTHR34198">
    <property type="entry name" value="OS01G0175100 PROTEIN"/>
    <property type="match status" value="1"/>
</dbReference>
<dbReference type="EMBL" id="LR721775">
    <property type="protein sequence ID" value="VVV57057.1"/>
    <property type="molecule type" value="Genomic_DNA"/>
</dbReference>
<gene>
    <name evidence="2" type="ORF">NYM_LOCUS4583</name>
</gene>
<feature type="compositionally biased region" description="Low complexity" evidence="1">
    <location>
        <begin position="1"/>
        <end position="31"/>
    </location>
</feature>